<evidence type="ECO:0000256" key="1">
    <source>
        <dbReference type="SAM" id="Coils"/>
    </source>
</evidence>
<accession>A0AA95JD36</accession>
<protein>
    <submittedName>
        <fullName evidence="2">Uncharacterized protein</fullName>
    </submittedName>
</protein>
<reference evidence="2" key="1">
    <citation type="submission" date="2023-03" db="EMBL/GenBank/DDBJ databases">
        <title>Andean soil-derived lignocellulolytic bacterial consortium as a source of novel taxa and putative plastic-active enzymes.</title>
        <authorList>
            <person name="Diaz-Garcia L."/>
            <person name="Chuvochina M."/>
            <person name="Feuerriegel G."/>
            <person name="Bunk B."/>
            <person name="Sproer C."/>
            <person name="Streit W.R."/>
            <person name="Rodriguez L.M."/>
            <person name="Overmann J."/>
            <person name="Jimenez D.J."/>
        </authorList>
    </citation>
    <scope>NUCLEOTIDE SEQUENCE</scope>
    <source>
        <strain evidence="2">MAG 2441</strain>
    </source>
</reference>
<sequence length="264" mass="30111">MMRLYQSVFVISMILLISGCVSTTKYEEVVKNLDQSSETISKLENDLNAANKKLEKIEVELTELKNGADITIIEVRKQYENNNYDKVLELAEVLHEKFNGVPEDIEAQALVKQIQEIKEQEAKKINEEMERQLAEESKSAQDKARSVLRVSKIYPSKPNSAGGVDLYILWKNNSDSVIKYARFEVVPYNAVDDVVTSEISGISTFYGRETGPFKKGQGSSSDTYWENAWYNSTIKKVKLISVNIEYMDGTELTLKDDDVKYIQY</sequence>
<organism evidence="2 3">
    <name type="scientific">Candidatus Cohnella colombiensis</name>
    <dbReference type="NCBI Taxonomy" id="3121368"/>
    <lineage>
        <taxon>Bacteria</taxon>
        <taxon>Bacillati</taxon>
        <taxon>Bacillota</taxon>
        <taxon>Bacilli</taxon>
        <taxon>Bacillales</taxon>
        <taxon>Paenibacillaceae</taxon>
        <taxon>Cohnella</taxon>
    </lineage>
</organism>
<dbReference type="PROSITE" id="PS51257">
    <property type="entry name" value="PROKAR_LIPOPROTEIN"/>
    <property type="match status" value="1"/>
</dbReference>
<dbReference type="Proteomes" id="UP001178662">
    <property type="component" value="Chromosome"/>
</dbReference>
<proteinExistence type="predicted"/>
<feature type="coiled-coil region" evidence="1">
    <location>
        <begin position="107"/>
        <end position="146"/>
    </location>
</feature>
<dbReference type="EMBL" id="CP119317">
    <property type="protein sequence ID" value="WEK54562.1"/>
    <property type="molecule type" value="Genomic_DNA"/>
</dbReference>
<keyword evidence="1" id="KW-0175">Coiled coil</keyword>
<dbReference type="AlphaFoldDB" id="A0AA95JD36"/>
<evidence type="ECO:0000313" key="2">
    <source>
        <dbReference type="EMBL" id="WEK54562.1"/>
    </source>
</evidence>
<evidence type="ECO:0000313" key="3">
    <source>
        <dbReference type="Proteomes" id="UP001178662"/>
    </source>
</evidence>
<feature type="coiled-coil region" evidence="1">
    <location>
        <begin position="26"/>
        <end position="67"/>
    </location>
</feature>
<gene>
    <name evidence="2" type="ORF">P0Y55_00325</name>
</gene>
<name>A0AA95JD36_9BACL</name>
<keyword evidence="3" id="KW-1185">Reference proteome</keyword>